<dbReference type="Proteomes" id="UP001589693">
    <property type="component" value="Unassembled WGS sequence"/>
</dbReference>
<dbReference type="EMBL" id="JBHLZU010000021">
    <property type="protein sequence ID" value="MFB9907541.1"/>
    <property type="molecule type" value="Genomic_DNA"/>
</dbReference>
<accession>A0ABV6A321</accession>
<evidence type="ECO:0000259" key="1">
    <source>
        <dbReference type="Pfam" id="PF01266"/>
    </source>
</evidence>
<proteinExistence type="predicted"/>
<evidence type="ECO:0000313" key="2">
    <source>
        <dbReference type="EMBL" id="MFB9907541.1"/>
    </source>
</evidence>
<dbReference type="Pfam" id="PF01266">
    <property type="entry name" value="DAO"/>
    <property type="match status" value="1"/>
</dbReference>
<dbReference type="Gene3D" id="3.50.50.60">
    <property type="entry name" value="FAD/NAD(P)-binding domain"/>
    <property type="match status" value="1"/>
</dbReference>
<gene>
    <name evidence="2" type="ORF">ACFFQA_26715</name>
</gene>
<dbReference type="EC" id="1.-.-.-" evidence="2"/>
<sequence length="393" mass="41243">MAGRRVVVVGAGVVGASVAHHLAEQGVGEVLVIDARSEGTLPGSTGLAPGLVGQLSADRDLARLAMASVELYARLPGLFHRVGCLEVATSEERLASFADDVRDGTELGLTPRVLDPSSAAELAPGLVEESATGALFVPEDGAVDPVAVTAALIGSARARGVLFRWNSPVRQLEEHNGRVIGVRLDSGVVRADTVVLAAGIWGPTLAATVGARVPMVPVEHPYAFTAPSEDLTGEAITMPIVRYPEHAVYCRTHGTRYGFGSYDHEPLPAAMGATAGRAFRDKTFEPALAKARKLVPALRTAEVEKRINGVFALTPDELPLVGPAPEVRGLWLAEASWVTHAGGVGKLLAEQLVGVSTGLVDPARLAPARFAGWSADRVTRASLPHYRGIYLTH</sequence>
<dbReference type="SUPFAM" id="SSF51905">
    <property type="entry name" value="FAD/NAD(P)-binding domain"/>
    <property type="match status" value="1"/>
</dbReference>
<dbReference type="InterPro" id="IPR036188">
    <property type="entry name" value="FAD/NAD-bd_sf"/>
</dbReference>
<name>A0ABV6A321_9PSEU</name>
<evidence type="ECO:0000313" key="3">
    <source>
        <dbReference type="Proteomes" id="UP001589693"/>
    </source>
</evidence>
<dbReference type="PANTHER" id="PTHR13847:SF181">
    <property type="entry name" value="TRANSFERASE CAF17, MITOCHONDRIAL-RELATED"/>
    <property type="match status" value="1"/>
</dbReference>
<keyword evidence="2" id="KW-0560">Oxidoreductase</keyword>
<dbReference type="InterPro" id="IPR006076">
    <property type="entry name" value="FAD-dep_OxRdtase"/>
</dbReference>
<reference evidence="2 3" key="1">
    <citation type="submission" date="2024-09" db="EMBL/GenBank/DDBJ databases">
        <authorList>
            <person name="Sun Q."/>
            <person name="Mori K."/>
        </authorList>
    </citation>
    <scope>NUCLEOTIDE SEQUENCE [LARGE SCALE GENOMIC DNA]</scope>
    <source>
        <strain evidence="2 3">TBRC 7907</strain>
    </source>
</reference>
<organism evidence="2 3">
    <name type="scientific">Allokutzneria oryzae</name>
    <dbReference type="NCBI Taxonomy" id="1378989"/>
    <lineage>
        <taxon>Bacteria</taxon>
        <taxon>Bacillati</taxon>
        <taxon>Actinomycetota</taxon>
        <taxon>Actinomycetes</taxon>
        <taxon>Pseudonocardiales</taxon>
        <taxon>Pseudonocardiaceae</taxon>
        <taxon>Allokutzneria</taxon>
    </lineage>
</organism>
<protein>
    <submittedName>
        <fullName evidence="2">NAD(P)/FAD-dependent oxidoreductase</fullName>
        <ecNumber evidence="2">1.-.-.-</ecNumber>
    </submittedName>
</protein>
<feature type="domain" description="FAD dependent oxidoreductase" evidence="1">
    <location>
        <begin position="5"/>
        <end position="350"/>
    </location>
</feature>
<dbReference type="RefSeq" id="WP_377857893.1">
    <property type="nucleotide sequence ID" value="NZ_JBHLZU010000021.1"/>
</dbReference>
<dbReference type="Gene3D" id="3.30.9.10">
    <property type="entry name" value="D-Amino Acid Oxidase, subunit A, domain 2"/>
    <property type="match status" value="1"/>
</dbReference>
<dbReference type="SUPFAM" id="SSF54373">
    <property type="entry name" value="FAD-linked reductases, C-terminal domain"/>
    <property type="match status" value="1"/>
</dbReference>
<comment type="caution">
    <text evidence="2">The sequence shown here is derived from an EMBL/GenBank/DDBJ whole genome shotgun (WGS) entry which is preliminary data.</text>
</comment>
<dbReference type="GO" id="GO:0016491">
    <property type="term" value="F:oxidoreductase activity"/>
    <property type="evidence" value="ECO:0007669"/>
    <property type="project" value="UniProtKB-KW"/>
</dbReference>
<keyword evidence="3" id="KW-1185">Reference proteome</keyword>
<dbReference type="PANTHER" id="PTHR13847">
    <property type="entry name" value="SARCOSINE DEHYDROGENASE-RELATED"/>
    <property type="match status" value="1"/>
</dbReference>